<reference evidence="1" key="1">
    <citation type="submission" date="2018-08" db="EMBL/GenBank/DDBJ databases">
        <title>Identification of Burkholderia cepacia strains that express a Burkholderia pseudomallei-like capsular polysaccharide.</title>
        <authorList>
            <person name="Burtnick M.N."/>
            <person name="Vongsouvath M."/>
            <person name="Newton P."/>
            <person name="Wuthiekanun V."/>
            <person name="Limmathurotsakul D."/>
            <person name="Brett P.J."/>
            <person name="Chantratita N."/>
            <person name="Dance D.A."/>
        </authorList>
    </citation>
    <scope>NUCLEOTIDE SEQUENCE</scope>
    <source>
        <strain evidence="1">SBXCC001</strain>
    </source>
</reference>
<comment type="caution">
    <text evidence="1">The sequence shown here is derived from an EMBL/GenBank/DDBJ whole genome shotgun (WGS) entry which is preliminary data.</text>
</comment>
<evidence type="ECO:0000313" key="2">
    <source>
        <dbReference type="Proteomes" id="UP001272137"/>
    </source>
</evidence>
<name>A0AAW9D571_BURTH</name>
<dbReference type="AlphaFoldDB" id="A0AAW9D571"/>
<proteinExistence type="predicted"/>
<dbReference type="Proteomes" id="UP001272137">
    <property type="component" value="Unassembled WGS sequence"/>
</dbReference>
<gene>
    <name evidence="1" type="ORF">C7S16_1937</name>
</gene>
<organism evidence="1 2">
    <name type="scientific">Burkholderia thailandensis</name>
    <dbReference type="NCBI Taxonomy" id="57975"/>
    <lineage>
        <taxon>Bacteria</taxon>
        <taxon>Pseudomonadati</taxon>
        <taxon>Pseudomonadota</taxon>
        <taxon>Betaproteobacteria</taxon>
        <taxon>Burkholderiales</taxon>
        <taxon>Burkholderiaceae</taxon>
        <taxon>Burkholderia</taxon>
        <taxon>pseudomallei group</taxon>
    </lineage>
</organism>
<sequence>MLIGRASRCGTPAFAAMRIGTTARVPVDAAEWREAQQRNRPRRLSST</sequence>
<evidence type="ECO:0000313" key="1">
    <source>
        <dbReference type="EMBL" id="MDW9257165.1"/>
    </source>
</evidence>
<accession>A0AAW9D571</accession>
<protein>
    <submittedName>
        <fullName evidence="1">Uncharacterized protein</fullName>
    </submittedName>
</protein>
<dbReference type="EMBL" id="QXCT01000002">
    <property type="protein sequence ID" value="MDW9257165.1"/>
    <property type="molecule type" value="Genomic_DNA"/>
</dbReference>